<proteinExistence type="predicted"/>
<dbReference type="AlphaFoldDB" id="A0A0F6SI69"/>
<dbReference type="Proteomes" id="UP000034883">
    <property type="component" value="Chromosome"/>
</dbReference>
<name>A0A0F6SI69_9BACT</name>
<gene>
    <name evidence="2" type="ORF">DB32_008823</name>
</gene>
<dbReference type="KEGG" id="samy:DB32_008823"/>
<evidence type="ECO:0000313" key="3">
    <source>
        <dbReference type="Proteomes" id="UP000034883"/>
    </source>
</evidence>
<dbReference type="EMBL" id="CP011125">
    <property type="protein sequence ID" value="AKF11674.1"/>
    <property type="molecule type" value="Genomic_DNA"/>
</dbReference>
<dbReference type="RefSeq" id="WP_157070382.1">
    <property type="nucleotide sequence ID" value="NZ_CP011125.1"/>
</dbReference>
<dbReference type="STRING" id="927083.DB32_008823"/>
<dbReference type="InterPro" id="IPR012312">
    <property type="entry name" value="Hemerythrin-like"/>
</dbReference>
<evidence type="ECO:0000313" key="2">
    <source>
        <dbReference type="EMBL" id="AKF11674.1"/>
    </source>
</evidence>
<organism evidence="2 3">
    <name type="scientific">Sandaracinus amylolyticus</name>
    <dbReference type="NCBI Taxonomy" id="927083"/>
    <lineage>
        <taxon>Bacteria</taxon>
        <taxon>Pseudomonadati</taxon>
        <taxon>Myxococcota</taxon>
        <taxon>Polyangia</taxon>
        <taxon>Polyangiales</taxon>
        <taxon>Sandaracinaceae</taxon>
        <taxon>Sandaracinus</taxon>
    </lineage>
</organism>
<dbReference type="Pfam" id="PF01814">
    <property type="entry name" value="Hemerythrin"/>
    <property type="match status" value="1"/>
</dbReference>
<feature type="domain" description="Hemerythrin-like" evidence="1">
    <location>
        <begin position="22"/>
        <end position="157"/>
    </location>
</feature>
<evidence type="ECO:0000259" key="1">
    <source>
        <dbReference type="Pfam" id="PF01814"/>
    </source>
</evidence>
<keyword evidence="3" id="KW-1185">Reference proteome</keyword>
<accession>A0A0F6SI69</accession>
<dbReference type="OrthoDB" id="8898809at2"/>
<dbReference type="Gene3D" id="1.20.120.520">
    <property type="entry name" value="nmb1532 protein domain like"/>
    <property type="match status" value="1"/>
</dbReference>
<sequence length="177" mass="19735">MIPLRSRRDPAPTVHGPDDVVGRLADCHARIRRFLVDARALATGTGEPSRRRESARAVLRYFRVAMPLHEADEDASIAPRIEQRSVGLARALLARMDEHGAIDAAVDLLCADWACWAGEGDPGHVVDLAGHQRLLETLDAAMEVHLELEEREIFPAIDTLPASERRAIVLEMQERRR</sequence>
<protein>
    <recommendedName>
        <fullName evidence="1">Hemerythrin-like domain-containing protein</fullName>
    </recommendedName>
</protein>
<dbReference type="CDD" id="cd12108">
    <property type="entry name" value="Hr-like"/>
    <property type="match status" value="1"/>
</dbReference>
<reference evidence="2 3" key="1">
    <citation type="submission" date="2015-03" db="EMBL/GenBank/DDBJ databases">
        <title>Genome assembly of Sandaracinus amylolyticus DSM 53668.</title>
        <authorList>
            <person name="Sharma G."/>
            <person name="Subramanian S."/>
        </authorList>
    </citation>
    <scope>NUCLEOTIDE SEQUENCE [LARGE SCALE GENOMIC DNA]</scope>
    <source>
        <strain evidence="2 3">DSM 53668</strain>
    </source>
</reference>